<feature type="region of interest" description="Disordered" evidence="1">
    <location>
        <begin position="27"/>
        <end position="50"/>
    </location>
</feature>
<evidence type="ECO:0000313" key="2">
    <source>
        <dbReference type="EMBL" id="JAH57461.1"/>
    </source>
</evidence>
<name>A0A0E9TV67_ANGAN</name>
<accession>A0A0E9TV67</accession>
<reference evidence="2" key="2">
    <citation type="journal article" date="2015" name="Fish Shellfish Immunol.">
        <title>Early steps in the European eel (Anguilla anguilla)-Vibrio vulnificus interaction in the gills: Role of the RtxA13 toxin.</title>
        <authorList>
            <person name="Callol A."/>
            <person name="Pajuelo D."/>
            <person name="Ebbesson L."/>
            <person name="Teles M."/>
            <person name="MacKenzie S."/>
            <person name="Amaro C."/>
        </authorList>
    </citation>
    <scope>NUCLEOTIDE SEQUENCE</scope>
</reference>
<reference evidence="2" key="1">
    <citation type="submission" date="2014-11" db="EMBL/GenBank/DDBJ databases">
        <authorList>
            <person name="Amaro Gonzalez C."/>
        </authorList>
    </citation>
    <scope>NUCLEOTIDE SEQUENCE</scope>
</reference>
<proteinExistence type="predicted"/>
<evidence type="ECO:0000256" key="1">
    <source>
        <dbReference type="SAM" id="MobiDB-lite"/>
    </source>
</evidence>
<sequence>MQLDIVQTGLVRSGLWEFFLQVTMKGRTRGDDERRTEESPKLTVSEIRSA</sequence>
<feature type="compositionally biased region" description="Basic and acidic residues" evidence="1">
    <location>
        <begin position="28"/>
        <end position="40"/>
    </location>
</feature>
<dbReference type="AlphaFoldDB" id="A0A0E9TV67"/>
<protein>
    <submittedName>
        <fullName evidence="2">Uncharacterized protein</fullName>
    </submittedName>
</protein>
<organism evidence="2">
    <name type="scientific">Anguilla anguilla</name>
    <name type="common">European freshwater eel</name>
    <name type="synonym">Muraena anguilla</name>
    <dbReference type="NCBI Taxonomy" id="7936"/>
    <lineage>
        <taxon>Eukaryota</taxon>
        <taxon>Metazoa</taxon>
        <taxon>Chordata</taxon>
        <taxon>Craniata</taxon>
        <taxon>Vertebrata</taxon>
        <taxon>Euteleostomi</taxon>
        <taxon>Actinopterygii</taxon>
        <taxon>Neopterygii</taxon>
        <taxon>Teleostei</taxon>
        <taxon>Anguilliformes</taxon>
        <taxon>Anguillidae</taxon>
        <taxon>Anguilla</taxon>
    </lineage>
</organism>
<dbReference type="EMBL" id="GBXM01051116">
    <property type="protein sequence ID" value="JAH57461.1"/>
    <property type="molecule type" value="Transcribed_RNA"/>
</dbReference>